<keyword evidence="2 4" id="KW-0808">Transferase</keyword>
<accession>A0A8D9EPJ5</accession>
<dbReference type="AlphaFoldDB" id="A0A8D9EPJ5"/>
<dbReference type="PANTHER" id="PTHR13393:SF0">
    <property type="entry name" value="RNA N6-ADENOSINE-METHYLTRANSFERASE METTL16"/>
    <property type="match status" value="1"/>
</dbReference>
<feature type="compositionally biased region" description="Basic and acidic residues" evidence="3">
    <location>
        <begin position="403"/>
        <end position="415"/>
    </location>
</feature>
<name>A0A8D9EPJ5_9HEMI</name>
<feature type="compositionally biased region" description="Basic residues" evidence="3">
    <location>
        <begin position="393"/>
        <end position="402"/>
    </location>
</feature>
<evidence type="ECO:0000313" key="4">
    <source>
        <dbReference type="EMBL" id="CAG6761231.1"/>
    </source>
</evidence>
<sequence length="777" mass="88404">MSFNKYMHPRNRYVVPPNFKQLAIEYPEFRKHLQQDLSGKLKFNFHDAEALRIFSTTLLHKDFGLTVDIPPHCLVPTLPLRLNYILWIEDLLQANQFEGPVHGIDIGSGASCVYPLLACHTNSWSMLALECDPVSVDYARRNVQQNNLQELISVKHTSSSDNSHLESYLEPNVSYTFTMCNPPFFASSDDLNWEHGREKNDSKQLESGKHEIDCDESSLNKRNRSRNKNKRRKPPPNAQTGNKTELIAQGGEVSFVKKMIQDNIHLRQIKIFTTMLGHKSSFIRVKQFLMEHPLVKQVSSTEFCQGNTMRWGLAWTANDHVKLPSTLPRKESGSSKSSKPVVTVLEGVEGGVRDVVDKLLVLCDALQIIYKILQEGADSTRLELTAYQNTWSHQRRLKRKMKQRQEDNEMETENKEENEENGENKNETGNKEKRSGQKRRQDNGNENEDNGENGMKTENKEKESGQKRVKTNNDPVEECDKEHNVGIDENGIKDNERIENVNDNIKRNEHLKVDSEGIKDNGNNDTQVIDSVNYDVEGKKHVKVDRKVIDDNVNDHRVIDNVKYDVEGNENVKVDSKVIDDNGNRDNKVKDDAKYDVETNENVKVDNENDTRVPISERVDTDCSRRDMETKDNVNDSKIDKNIVINSERNNSKLETLSESNGKDILIEDNDISDRLDTVKDIGNSVELKADSVGNSTNKAASNDTIRTNQSSDISLSPNQISPKVPLVVCNVLIESVEEDSDSEDGRIVIEMIRVSGSGSRDLPHQIMQCFRNHLLS</sequence>
<feature type="region of interest" description="Disordered" evidence="3">
    <location>
        <begin position="693"/>
        <end position="718"/>
    </location>
</feature>
<dbReference type="InterPro" id="IPR029063">
    <property type="entry name" value="SAM-dependent_MTases_sf"/>
</dbReference>
<feature type="compositionally biased region" description="Basic and acidic residues" evidence="3">
    <location>
        <begin position="195"/>
        <end position="212"/>
    </location>
</feature>
<dbReference type="InterPro" id="IPR010286">
    <property type="entry name" value="METTL16/RlmF"/>
</dbReference>
<evidence type="ECO:0000256" key="3">
    <source>
        <dbReference type="SAM" id="MobiDB-lite"/>
    </source>
</evidence>
<dbReference type="Pfam" id="PF05971">
    <property type="entry name" value="Methyltransf_10"/>
    <property type="match status" value="1"/>
</dbReference>
<evidence type="ECO:0000256" key="1">
    <source>
        <dbReference type="ARBA" id="ARBA00022603"/>
    </source>
</evidence>
<evidence type="ECO:0000256" key="2">
    <source>
        <dbReference type="ARBA" id="ARBA00022679"/>
    </source>
</evidence>
<protein>
    <submittedName>
        <fullName evidence="4">Methyltransferase-like protein 16</fullName>
    </submittedName>
</protein>
<reference evidence="4" key="1">
    <citation type="submission" date="2021-05" db="EMBL/GenBank/DDBJ databases">
        <authorList>
            <person name="Alioto T."/>
            <person name="Alioto T."/>
            <person name="Gomez Garrido J."/>
        </authorList>
    </citation>
    <scope>NUCLEOTIDE SEQUENCE</scope>
</reference>
<dbReference type="Gene3D" id="3.40.50.150">
    <property type="entry name" value="Vaccinia Virus protein VP39"/>
    <property type="match status" value="1"/>
</dbReference>
<feature type="compositionally biased region" description="Basic and acidic residues" evidence="3">
    <location>
        <begin position="422"/>
        <end position="443"/>
    </location>
</feature>
<feature type="compositionally biased region" description="Basic residues" evidence="3">
    <location>
        <begin position="221"/>
        <end position="234"/>
    </location>
</feature>
<feature type="region of interest" description="Disordered" evidence="3">
    <location>
        <begin position="195"/>
        <end position="244"/>
    </location>
</feature>
<feature type="region of interest" description="Disordered" evidence="3">
    <location>
        <begin position="390"/>
        <end position="488"/>
    </location>
</feature>
<dbReference type="GO" id="GO:0005634">
    <property type="term" value="C:nucleus"/>
    <property type="evidence" value="ECO:0007669"/>
    <property type="project" value="TreeGrafter"/>
</dbReference>
<keyword evidence="1 4" id="KW-0489">Methyltransferase</keyword>
<feature type="compositionally biased region" description="Basic and acidic residues" evidence="3">
    <location>
        <begin position="455"/>
        <end position="466"/>
    </location>
</feature>
<dbReference type="GO" id="GO:0008168">
    <property type="term" value="F:methyltransferase activity"/>
    <property type="evidence" value="ECO:0007669"/>
    <property type="project" value="UniProtKB-KW"/>
</dbReference>
<organism evidence="4">
    <name type="scientific">Cacopsylla melanoneura</name>
    <dbReference type="NCBI Taxonomy" id="428564"/>
    <lineage>
        <taxon>Eukaryota</taxon>
        <taxon>Metazoa</taxon>
        <taxon>Ecdysozoa</taxon>
        <taxon>Arthropoda</taxon>
        <taxon>Hexapoda</taxon>
        <taxon>Insecta</taxon>
        <taxon>Pterygota</taxon>
        <taxon>Neoptera</taxon>
        <taxon>Paraneoptera</taxon>
        <taxon>Hemiptera</taxon>
        <taxon>Sternorrhyncha</taxon>
        <taxon>Psylloidea</taxon>
        <taxon>Psyllidae</taxon>
        <taxon>Psyllinae</taxon>
        <taxon>Cacopsylla</taxon>
    </lineage>
</organism>
<dbReference type="PANTHER" id="PTHR13393">
    <property type="entry name" value="SAM-DEPENDENT METHYLTRANSFERASE"/>
    <property type="match status" value="1"/>
</dbReference>
<proteinExistence type="predicted"/>
<dbReference type="EMBL" id="HBUF01558662">
    <property type="protein sequence ID" value="CAG6761231.1"/>
    <property type="molecule type" value="Transcribed_RNA"/>
</dbReference>
<dbReference type="SUPFAM" id="SSF53335">
    <property type="entry name" value="S-adenosyl-L-methionine-dependent methyltransferases"/>
    <property type="match status" value="1"/>
</dbReference>
<feature type="compositionally biased region" description="Basic and acidic residues" evidence="3">
    <location>
        <begin position="478"/>
        <end position="488"/>
    </location>
</feature>
<dbReference type="GO" id="GO:0070475">
    <property type="term" value="P:rRNA base methylation"/>
    <property type="evidence" value="ECO:0007669"/>
    <property type="project" value="TreeGrafter"/>
</dbReference>